<sequence length="67" mass="7354">MKKILLASTLVGTAAAGLIIYLVKKSRDRMIDRSAGVLEDDVHTKQKIFGQNHHPAQQEDVYSSAMG</sequence>
<comment type="caution">
    <text evidence="1">The sequence shown here is derived from an EMBL/GenBank/DDBJ whole genome shotgun (WGS) entry which is preliminary data.</text>
</comment>
<evidence type="ECO:0000313" key="1">
    <source>
        <dbReference type="EMBL" id="NLR68439.1"/>
    </source>
</evidence>
<accession>A0A847RN70</accession>
<proteinExistence type="predicted"/>
<dbReference type="RefSeq" id="WP_168874351.1">
    <property type="nucleotide sequence ID" value="NZ_JABAIA010000003.1"/>
</dbReference>
<protein>
    <submittedName>
        <fullName evidence="1">Uncharacterized protein</fullName>
    </submittedName>
</protein>
<organism evidence="1 2">
    <name type="scientific">Chitinophaga varians</name>
    <dbReference type="NCBI Taxonomy" id="2202339"/>
    <lineage>
        <taxon>Bacteria</taxon>
        <taxon>Pseudomonadati</taxon>
        <taxon>Bacteroidota</taxon>
        <taxon>Chitinophagia</taxon>
        <taxon>Chitinophagales</taxon>
        <taxon>Chitinophagaceae</taxon>
        <taxon>Chitinophaga</taxon>
    </lineage>
</organism>
<reference evidence="1 2" key="1">
    <citation type="submission" date="2020-04" db="EMBL/GenBank/DDBJ databases">
        <authorList>
            <person name="Yin C."/>
        </authorList>
    </citation>
    <scope>NUCLEOTIDE SEQUENCE [LARGE SCALE GENOMIC DNA]</scope>
    <source>
        <strain evidence="1 2">Ae27</strain>
    </source>
</reference>
<evidence type="ECO:0000313" key="2">
    <source>
        <dbReference type="Proteomes" id="UP000570474"/>
    </source>
</evidence>
<name>A0A847RN70_9BACT</name>
<dbReference type="Proteomes" id="UP000570474">
    <property type="component" value="Unassembled WGS sequence"/>
</dbReference>
<dbReference type="AlphaFoldDB" id="A0A847RN70"/>
<gene>
    <name evidence="1" type="ORF">HGH92_29295</name>
</gene>
<keyword evidence="2" id="KW-1185">Reference proteome</keyword>
<dbReference type="EMBL" id="JABAIA010000003">
    <property type="protein sequence ID" value="NLR68439.1"/>
    <property type="molecule type" value="Genomic_DNA"/>
</dbReference>